<gene>
    <name evidence="3" type="primary">iap-Op1</name>
    <name evidence="3" type="ORF">PhopGVgp086</name>
</gene>
<dbReference type="PANTHER" id="PTHR10044:SF174">
    <property type="entry name" value="DEATH-ASSOCIATED INHIBITOR OF APOPTOSIS 1"/>
    <property type="match status" value="1"/>
</dbReference>
<dbReference type="InterPro" id="IPR013083">
    <property type="entry name" value="Znf_RING/FYVE/PHD"/>
</dbReference>
<dbReference type="SUPFAM" id="SSF57924">
    <property type="entry name" value="Inhibitor of apoptosis (IAP) repeat"/>
    <property type="match status" value="1"/>
</dbReference>
<dbReference type="Pfam" id="PF13920">
    <property type="entry name" value="zf-C3HC4_3"/>
    <property type="match status" value="1"/>
</dbReference>
<dbReference type="EMBL" id="KU666536">
    <property type="protein sequence ID" value="ANY57475.1"/>
    <property type="molecule type" value="Genomic_DNA"/>
</dbReference>
<dbReference type="GO" id="GO:0051726">
    <property type="term" value="P:regulation of cell cycle"/>
    <property type="evidence" value="ECO:0007669"/>
    <property type="project" value="TreeGrafter"/>
</dbReference>
<reference evidence="3" key="1">
    <citation type="journal article" date="2016" name="Arch. Virol.">
        <title>The comparative analysis of complete genome sequences from two South African betabaculoviruses: Phthorimaea operculella granulovirus and Plutella xylostella granulovirus.</title>
        <authorList>
            <person name="Jukes M.D."/>
            <person name="Motsoeneng B.M."/>
            <person name="Knox C.M."/>
            <person name="Hill M.P."/>
            <person name="Moore S.D."/>
        </authorList>
    </citation>
    <scope>NUCLEOTIDE SEQUENCE</scope>
    <source>
        <strain evidence="3">SA</strain>
    </source>
</reference>
<dbReference type="Gene3D" id="1.10.1170.10">
    <property type="entry name" value="Inhibitor Of Apoptosis Protein (2mihbC-IAP-1), Chain A"/>
    <property type="match status" value="1"/>
</dbReference>
<dbReference type="Gene3D" id="3.30.40.10">
    <property type="entry name" value="Zinc/RING finger domain, C3HC4 (zinc finger)"/>
    <property type="match status" value="1"/>
</dbReference>
<evidence type="ECO:0000256" key="1">
    <source>
        <dbReference type="PROSITE-ProRule" id="PRU00175"/>
    </source>
</evidence>
<dbReference type="PANTHER" id="PTHR10044">
    <property type="entry name" value="INHIBITOR OF APOPTOSIS"/>
    <property type="match status" value="1"/>
</dbReference>
<protein>
    <submittedName>
        <fullName evidence="3">Inhibitor of apoptosis 1</fullName>
    </submittedName>
</protein>
<dbReference type="GO" id="GO:0090263">
    <property type="term" value="P:positive regulation of canonical Wnt signaling pathway"/>
    <property type="evidence" value="ECO:0007669"/>
    <property type="project" value="TreeGrafter"/>
</dbReference>
<dbReference type="PROSITE" id="PS50089">
    <property type="entry name" value="ZF_RING_2"/>
    <property type="match status" value="1"/>
</dbReference>
<name>A0A1B2CS59_9BBAC</name>
<organism evidence="3">
    <name type="scientific">Phthorimaea operculella granulovirus</name>
    <dbReference type="NCBI Taxonomy" id="192584"/>
    <lineage>
        <taxon>Viruses</taxon>
        <taxon>Viruses incertae sedis</taxon>
        <taxon>Naldaviricetes</taxon>
        <taxon>Lefavirales</taxon>
        <taxon>Baculoviridae</taxon>
        <taxon>Betabaculovirus</taxon>
        <taxon>Betabaculovirus phoperculellae</taxon>
    </lineage>
</organism>
<dbReference type="InterPro" id="IPR050784">
    <property type="entry name" value="IAP"/>
</dbReference>
<dbReference type="InterPro" id="IPR001841">
    <property type="entry name" value="Znf_RING"/>
</dbReference>
<feature type="domain" description="RING-type" evidence="2">
    <location>
        <begin position="193"/>
        <end position="233"/>
    </location>
</feature>
<dbReference type="InterPro" id="IPR001370">
    <property type="entry name" value="BIR_rpt"/>
</dbReference>
<dbReference type="CDD" id="cd00022">
    <property type="entry name" value="BIR"/>
    <property type="match status" value="1"/>
</dbReference>
<evidence type="ECO:0000259" key="2">
    <source>
        <dbReference type="PROSITE" id="PS50089"/>
    </source>
</evidence>
<dbReference type="GO" id="GO:0043027">
    <property type="term" value="F:cysteine-type endopeptidase inhibitor activity involved in apoptotic process"/>
    <property type="evidence" value="ECO:0007669"/>
    <property type="project" value="TreeGrafter"/>
</dbReference>
<keyword evidence="1" id="KW-0863">Zinc-finger</keyword>
<dbReference type="GO" id="GO:0061630">
    <property type="term" value="F:ubiquitin protein ligase activity"/>
    <property type="evidence" value="ECO:0007669"/>
    <property type="project" value="TreeGrafter"/>
</dbReference>
<dbReference type="PROSITE" id="PS50143">
    <property type="entry name" value="BIR_REPEAT_2"/>
    <property type="match status" value="1"/>
</dbReference>
<dbReference type="GO" id="GO:0008270">
    <property type="term" value="F:zinc ion binding"/>
    <property type="evidence" value="ECO:0007669"/>
    <property type="project" value="UniProtKB-KW"/>
</dbReference>
<dbReference type="GO" id="GO:0031398">
    <property type="term" value="P:positive regulation of protein ubiquitination"/>
    <property type="evidence" value="ECO:0007669"/>
    <property type="project" value="TreeGrafter"/>
</dbReference>
<keyword evidence="1" id="KW-0479">Metal-binding</keyword>
<accession>A0A1B2CS59</accession>
<keyword evidence="1" id="KW-0862">Zinc</keyword>
<evidence type="ECO:0000313" key="3">
    <source>
        <dbReference type="EMBL" id="ANY57475.1"/>
    </source>
</evidence>
<dbReference type="SMART" id="SM00184">
    <property type="entry name" value="RING"/>
    <property type="match status" value="1"/>
</dbReference>
<sequence length="245" mass="28707">MSRHQTVVVFSANTDEDIEQLANMIMFNEIEDEWTTEEEEEVENETDETKTVLKENSLRCRPDNFYHKELKARLESFETWPVGLKQKPAELADAGLYYTGCGDRCLCFACGVELENWLPDEDVWTKHALETNKCTHIILSKGDEFVKSVKKQDDEHKIIEENNEEEIIMQDEQIVEQEKNDNEENCSSNDLMCVICLENRRNMCLVPCKHFVLCTKCAQKIMYRPNRKCPLCRVFFTHALQIYMS</sequence>
<dbReference type="SMART" id="SM00238">
    <property type="entry name" value="BIR"/>
    <property type="match status" value="1"/>
</dbReference>
<dbReference type="Pfam" id="PF00653">
    <property type="entry name" value="BIR"/>
    <property type="match status" value="1"/>
</dbReference>
<proteinExistence type="predicted"/>